<protein>
    <recommendedName>
        <fullName evidence="3">PNPLA domain-containing protein</fullName>
    </recommendedName>
</protein>
<dbReference type="PANTHER" id="PTHR32176:SF99">
    <property type="entry name" value="PATATIN"/>
    <property type="match status" value="1"/>
</dbReference>
<dbReference type="InterPro" id="IPR002641">
    <property type="entry name" value="PNPLA_dom"/>
</dbReference>
<evidence type="ECO:0000256" key="2">
    <source>
        <dbReference type="PROSITE-ProRule" id="PRU01161"/>
    </source>
</evidence>
<feature type="domain" description="PNPLA" evidence="3">
    <location>
        <begin position="15"/>
        <end position="100"/>
    </location>
</feature>
<dbReference type="AlphaFoldDB" id="A0A8T1NLU2"/>
<dbReference type="EMBL" id="CM031821">
    <property type="protein sequence ID" value="KAG6630888.1"/>
    <property type="molecule type" value="Genomic_DNA"/>
</dbReference>
<gene>
    <name evidence="4" type="ORF">CIPAW_13G052300</name>
</gene>
<keyword evidence="5" id="KW-1185">Reference proteome</keyword>
<evidence type="ECO:0000313" key="5">
    <source>
        <dbReference type="Proteomes" id="UP000811609"/>
    </source>
</evidence>
<feature type="short sequence motif" description="GXGXXG" evidence="2">
    <location>
        <begin position="19"/>
        <end position="24"/>
    </location>
</feature>
<name>A0A8T1NLU2_CARIL</name>
<proteinExistence type="predicted"/>
<evidence type="ECO:0000259" key="3">
    <source>
        <dbReference type="PROSITE" id="PS51635"/>
    </source>
</evidence>
<dbReference type="Proteomes" id="UP000811609">
    <property type="component" value="Chromosome 13"/>
</dbReference>
<dbReference type="GO" id="GO:0047372">
    <property type="term" value="F:monoacylglycerol lipase activity"/>
    <property type="evidence" value="ECO:0007669"/>
    <property type="project" value="TreeGrafter"/>
</dbReference>
<feature type="short sequence motif" description="GXSXG" evidence="2">
    <location>
        <begin position="57"/>
        <end position="61"/>
    </location>
</feature>
<dbReference type="GO" id="GO:0016042">
    <property type="term" value="P:lipid catabolic process"/>
    <property type="evidence" value="ECO:0007669"/>
    <property type="project" value="UniProtKB-KW"/>
</dbReference>
<organism evidence="4 5">
    <name type="scientific">Carya illinoinensis</name>
    <name type="common">Pecan</name>
    <dbReference type="NCBI Taxonomy" id="32201"/>
    <lineage>
        <taxon>Eukaryota</taxon>
        <taxon>Viridiplantae</taxon>
        <taxon>Streptophyta</taxon>
        <taxon>Embryophyta</taxon>
        <taxon>Tracheophyta</taxon>
        <taxon>Spermatophyta</taxon>
        <taxon>Magnoliopsida</taxon>
        <taxon>eudicotyledons</taxon>
        <taxon>Gunneridae</taxon>
        <taxon>Pentapetalae</taxon>
        <taxon>rosids</taxon>
        <taxon>fabids</taxon>
        <taxon>Fagales</taxon>
        <taxon>Juglandaceae</taxon>
        <taxon>Carya</taxon>
    </lineage>
</organism>
<reference evidence="4" key="1">
    <citation type="submission" date="2020-12" db="EMBL/GenBank/DDBJ databases">
        <title>WGS assembly of Carya illinoinensis cv. Pawnee.</title>
        <authorList>
            <person name="Platts A."/>
            <person name="Shu S."/>
            <person name="Wright S."/>
            <person name="Barry K."/>
            <person name="Edger P."/>
            <person name="Pires J.C."/>
            <person name="Schmutz J."/>
        </authorList>
    </citation>
    <scope>NUCLEOTIDE SEQUENCE</scope>
    <source>
        <tissue evidence="4">Leaf</tissue>
    </source>
</reference>
<dbReference type="Pfam" id="PF01734">
    <property type="entry name" value="Patatin"/>
    <property type="match status" value="1"/>
</dbReference>
<dbReference type="GO" id="GO:0004620">
    <property type="term" value="F:phospholipase activity"/>
    <property type="evidence" value="ECO:0007669"/>
    <property type="project" value="TreeGrafter"/>
</dbReference>
<accession>A0A8T1NLU2</accession>
<dbReference type="PANTHER" id="PTHR32176">
    <property type="entry name" value="XYLOSE ISOMERASE"/>
    <property type="match status" value="1"/>
</dbReference>
<evidence type="ECO:0000313" key="4">
    <source>
        <dbReference type="EMBL" id="KAG6630888.1"/>
    </source>
</evidence>
<comment type="caution">
    <text evidence="2">Lacks conserved residue(s) required for the propagation of feature annotation.</text>
</comment>
<dbReference type="PROSITE" id="PS51635">
    <property type="entry name" value="PNPLA"/>
    <property type="match status" value="1"/>
</dbReference>
<evidence type="ECO:0000256" key="1">
    <source>
        <dbReference type="ARBA" id="ARBA00022963"/>
    </source>
</evidence>
<keyword evidence="1" id="KW-0443">Lipid metabolism</keyword>
<comment type="caution">
    <text evidence="4">The sequence shown here is derived from an EMBL/GenBank/DDBJ whole genome shotgun (WGS) entry which is preliminary data.</text>
</comment>
<sequence>MESTGFRKGNMVTMLSIDGGGIRGIIPGTLLGFLESKLQALDGPNAIIADYFDVIAGTSTGGLVTTMLTAPNNDNRPVYAAKDITNFYLEHSPEIFPQHR</sequence>
<keyword evidence="1" id="KW-0442">Lipid degradation</keyword>